<organism evidence="1">
    <name type="scientific">Lepeophtheirus salmonis</name>
    <name type="common">Salmon louse</name>
    <name type="synonym">Caligus salmonis</name>
    <dbReference type="NCBI Taxonomy" id="72036"/>
    <lineage>
        <taxon>Eukaryota</taxon>
        <taxon>Metazoa</taxon>
        <taxon>Ecdysozoa</taxon>
        <taxon>Arthropoda</taxon>
        <taxon>Crustacea</taxon>
        <taxon>Multicrustacea</taxon>
        <taxon>Hexanauplia</taxon>
        <taxon>Copepoda</taxon>
        <taxon>Siphonostomatoida</taxon>
        <taxon>Caligidae</taxon>
        <taxon>Lepeophtheirus</taxon>
    </lineage>
</organism>
<proteinExistence type="predicted"/>
<sequence>MSKWLSSSPKPTAR</sequence>
<reference evidence="1" key="1">
    <citation type="submission" date="2014-05" db="EMBL/GenBank/DDBJ databases">
        <authorList>
            <person name="Chronopoulou M."/>
        </authorList>
    </citation>
    <scope>NUCLEOTIDE SEQUENCE</scope>
    <source>
        <tissue evidence="1">Whole organism</tissue>
    </source>
</reference>
<accession>A0A0K2VJE1</accession>
<dbReference type="EMBL" id="HACA01033227">
    <property type="protein sequence ID" value="CDW50588.1"/>
    <property type="molecule type" value="Transcribed_RNA"/>
</dbReference>
<evidence type="ECO:0000313" key="1">
    <source>
        <dbReference type="EMBL" id="CDW50588.1"/>
    </source>
</evidence>
<name>A0A0K2VJE1_LEPSM</name>
<protein>
    <submittedName>
        <fullName evidence="1">Uncharacterized protein</fullName>
    </submittedName>
</protein>